<proteinExistence type="predicted"/>
<evidence type="ECO:0000313" key="2">
    <source>
        <dbReference type="EMBL" id="VWX37942.1"/>
    </source>
</evidence>
<gene>
    <name evidence="2" type="ORF">EXIGUO9Y_360219</name>
</gene>
<feature type="transmembrane region" description="Helical" evidence="1">
    <location>
        <begin position="28"/>
        <end position="45"/>
    </location>
</feature>
<reference evidence="2 3" key="1">
    <citation type="submission" date="2019-10" db="EMBL/GenBank/DDBJ databases">
        <authorList>
            <person name="Karimi E."/>
        </authorList>
    </citation>
    <scope>NUCLEOTIDE SEQUENCE [LARGE SCALE GENOMIC DNA]</scope>
    <source>
        <strain evidence="2">Exiguobacterium sp. 9Y</strain>
    </source>
</reference>
<protein>
    <submittedName>
        <fullName evidence="2">ECF transporter S component</fullName>
    </submittedName>
</protein>
<feature type="transmembrane region" description="Helical" evidence="1">
    <location>
        <begin position="57"/>
        <end position="85"/>
    </location>
</feature>
<dbReference type="Proteomes" id="UP000439752">
    <property type="component" value="Unassembled WGS sequence"/>
</dbReference>
<dbReference type="RefSeq" id="WP_159173807.1">
    <property type="nucleotide sequence ID" value="NZ_LR732312.1"/>
</dbReference>
<feature type="transmembrane region" description="Helical" evidence="1">
    <location>
        <begin position="91"/>
        <end position="110"/>
    </location>
</feature>
<keyword evidence="3" id="KW-1185">Reference proteome</keyword>
<evidence type="ECO:0000313" key="3">
    <source>
        <dbReference type="Proteomes" id="UP000439752"/>
    </source>
</evidence>
<keyword evidence="1" id="KW-0812">Transmembrane</keyword>
<evidence type="ECO:0000256" key="1">
    <source>
        <dbReference type="SAM" id="Phobius"/>
    </source>
</evidence>
<sequence length="190" mass="20514">MGLILLACLSTLILFIRFERRPLSEAMLRFIALVTAAAIVGRILFSSLPNIQPATALVLLLAVYVSPVVGAVAGLLVVVLSSLFLGSGPFVLFQALAYMAISLVGLVPLLKSKWLLACYGLLAGFLYGWISNLGFLIFTAFSREAFLTLIVTGGVFDLVHGIGNVCFILLLHPTFLRILHSIDRKAGKEH</sequence>
<accession>A0A653IG05</accession>
<dbReference type="EMBL" id="CABWKQ010000030">
    <property type="protein sequence ID" value="VWX37942.1"/>
    <property type="molecule type" value="Genomic_DNA"/>
</dbReference>
<feature type="transmembrane region" description="Helical" evidence="1">
    <location>
        <begin position="147"/>
        <end position="171"/>
    </location>
</feature>
<dbReference type="AlphaFoldDB" id="A0A653IG05"/>
<dbReference type="Gene3D" id="1.10.1760.20">
    <property type="match status" value="1"/>
</dbReference>
<keyword evidence="1" id="KW-0472">Membrane</keyword>
<keyword evidence="1" id="KW-1133">Transmembrane helix</keyword>
<feature type="transmembrane region" description="Helical" evidence="1">
    <location>
        <begin position="117"/>
        <end position="141"/>
    </location>
</feature>
<organism evidence="2 3">
    <name type="scientific">Exiguobacterium oxidotolerans</name>
    <dbReference type="NCBI Taxonomy" id="223958"/>
    <lineage>
        <taxon>Bacteria</taxon>
        <taxon>Bacillati</taxon>
        <taxon>Bacillota</taxon>
        <taxon>Bacilli</taxon>
        <taxon>Bacillales</taxon>
        <taxon>Bacillales Family XII. Incertae Sedis</taxon>
        <taxon>Exiguobacterium</taxon>
    </lineage>
</organism>
<name>A0A653IG05_9BACL</name>